<dbReference type="AlphaFoldDB" id="A0A382TDZ0"/>
<dbReference type="Gene3D" id="3.40.50.2000">
    <property type="entry name" value="Glycogen Phosphorylase B"/>
    <property type="match status" value="1"/>
</dbReference>
<proteinExistence type="predicted"/>
<reference evidence="1" key="1">
    <citation type="submission" date="2018-05" db="EMBL/GenBank/DDBJ databases">
        <authorList>
            <person name="Lanie J.A."/>
            <person name="Ng W.-L."/>
            <person name="Kazmierczak K.M."/>
            <person name="Andrzejewski T.M."/>
            <person name="Davidsen T.M."/>
            <person name="Wayne K.J."/>
            <person name="Tettelin H."/>
            <person name="Glass J.I."/>
            <person name="Rusch D."/>
            <person name="Podicherti R."/>
            <person name="Tsui H.-C.T."/>
            <person name="Winkler M.E."/>
        </authorList>
    </citation>
    <scope>NUCLEOTIDE SEQUENCE</scope>
</reference>
<feature type="non-terminal residue" evidence="1">
    <location>
        <position position="303"/>
    </location>
</feature>
<gene>
    <name evidence="1" type="ORF">METZ01_LOCUS372422</name>
</gene>
<protein>
    <recommendedName>
        <fullName evidence="2">Glycosyl transferase family 1 domain-containing protein</fullName>
    </recommendedName>
</protein>
<dbReference type="EMBL" id="UINC01135428">
    <property type="protein sequence ID" value="SVD19568.1"/>
    <property type="molecule type" value="Genomic_DNA"/>
</dbReference>
<name>A0A382TDZ0_9ZZZZ</name>
<evidence type="ECO:0008006" key="2">
    <source>
        <dbReference type="Google" id="ProtNLM"/>
    </source>
</evidence>
<evidence type="ECO:0000313" key="1">
    <source>
        <dbReference type="EMBL" id="SVD19568.1"/>
    </source>
</evidence>
<dbReference type="SUPFAM" id="SSF53756">
    <property type="entry name" value="UDP-Glycosyltransferase/glycogen phosphorylase"/>
    <property type="match status" value="1"/>
</dbReference>
<accession>A0A382TDZ0</accession>
<organism evidence="1">
    <name type="scientific">marine metagenome</name>
    <dbReference type="NCBI Taxonomy" id="408172"/>
    <lineage>
        <taxon>unclassified sequences</taxon>
        <taxon>metagenomes</taxon>
        <taxon>ecological metagenomes</taxon>
    </lineage>
</organism>
<sequence length="303" mass="35457">MPYIMDQSPAEYRPKIYLRFLAQTTDPDDFLIREGMFHWMRKYEEMVDQVVSGIFVASEEFAAHLRIAGILAPVYVSGLPYGKEEVRSRIDSNIPIKQRKKRVCFSSRWDDEKQPNFYMDLAEAYYKIDPEVEFAIFCGHPELKSNKQEYVDRALLYEGDRYRLGMANFKVYTGLKKNDYYELLADSQVLFNCALQDWVSNTVSEADTFGTLTLFPAYRSFPEVFANNHNHLYTPWSLDDALEKLQRMFKAIDNEDVSVYNIGKISDYQNGTIGRTLDVLEGKGEQHGRNEWDFRKHVARVKY</sequence>